<dbReference type="SUPFAM" id="SSF52047">
    <property type="entry name" value="RNI-like"/>
    <property type="match status" value="1"/>
</dbReference>
<dbReference type="PANTHER" id="PTHR13318">
    <property type="entry name" value="PARTNER OF PAIRED, ISOFORM B-RELATED"/>
    <property type="match status" value="1"/>
</dbReference>
<dbReference type="SMART" id="SM00367">
    <property type="entry name" value="LRR_CC"/>
    <property type="match status" value="4"/>
</dbReference>
<dbReference type="InterPro" id="IPR006553">
    <property type="entry name" value="Leu-rich_rpt_Cys-con_subtyp"/>
</dbReference>
<feature type="region of interest" description="Disordered" evidence="1">
    <location>
        <begin position="140"/>
        <end position="214"/>
    </location>
</feature>
<evidence type="ECO:0000256" key="1">
    <source>
        <dbReference type="SAM" id="MobiDB-lite"/>
    </source>
</evidence>
<dbReference type="OrthoDB" id="550575at2759"/>
<dbReference type="Gene3D" id="3.80.10.10">
    <property type="entry name" value="Ribonuclease Inhibitor"/>
    <property type="match status" value="1"/>
</dbReference>
<dbReference type="Proteomes" id="UP000749646">
    <property type="component" value="Unassembled WGS sequence"/>
</dbReference>
<accession>A0A9P6J5F2</accession>
<proteinExistence type="predicted"/>
<protein>
    <recommendedName>
        <fullName evidence="4">RNI-like protein</fullName>
    </recommendedName>
</protein>
<dbReference type="GO" id="GO:0031146">
    <property type="term" value="P:SCF-dependent proteasomal ubiquitin-dependent protein catabolic process"/>
    <property type="evidence" value="ECO:0007669"/>
    <property type="project" value="TreeGrafter"/>
</dbReference>
<feature type="compositionally biased region" description="Low complexity" evidence="1">
    <location>
        <begin position="176"/>
        <end position="191"/>
    </location>
</feature>
<gene>
    <name evidence="2" type="ORF">BGZ65_005510</name>
</gene>
<name>A0A9P6J5F2_9FUNG</name>
<feature type="compositionally biased region" description="Basic residues" evidence="1">
    <location>
        <begin position="144"/>
        <end position="153"/>
    </location>
</feature>
<evidence type="ECO:0008006" key="4">
    <source>
        <dbReference type="Google" id="ProtNLM"/>
    </source>
</evidence>
<sequence length="551" mass="61677">MSSGYMPRGSRPRYWCVSLLTHVELSNTPIPIKVLKLMLTVLTGLKRLHLDLPLGDFIDREDEEDQDEMVVEEESPDVIFPGENAFLKAIEKYASSKLEHLQLTFQTLFRMPVEALCSLFRNHPTLHTIKLVDVDIEKHMKKDKDKKKKKKKKNNEAKDKLRTYNADPPRGPATKSLLSLLSSGSSTSGPSLSPPPTEASSATSEDETELSRMPMNQTPEHFRLTLFSITSSHSSDTSLGYILERFSYLGALHLHSCDSITDEILNGIAQHLLSLKSISLSSCKKFTPAGLDRFFSNTHQLLVHVHICDLTALHDETLEILAGRHAQSLRKLAVYFCSFVTDRGVKALLTACGELRVLGLQAYGMTTNIFEDSWACQRTLEQLDLQAVFKLFGEDTPSTANGEGSSNSNGNNNVDSSAETWGNLQVRTWRDTMARVEAFGVTRFRLMTLLNLRNLRLSASGIGKEVLGGFGQDQRIEVLHLYGLQSTQIDSLPWKEVKMRYPFLKQIYCATVSSMKKSIKDDLAGLNVELLASSSMPDLAFKNDFDDRLPQ</sequence>
<evidence type="ECO:0000313" key="3">
    <source>
        <dbReference type="Proteomes" id="UP000749646"/>
    </source>
</evidence>
<organism evidence="2 3">
    <name type="scientific">Modicella reniformis</name>
    <dbReference type="NCBI Taxonomy" id="1440133"/>
    <lineage>
        <taxon>Eukaryota</taxon>
        <taxon>Fungi</taxon>
        <taxon>Fungi incertae sedis</taxon>
        <taxon>Mucoromycota</taxon>
        <taxon>Mortierellomycotina</taxon>
        <taxon>Mortierellomycetes</taxon>
        <taxon>Mortierellales</taxon>
        <taxon>Mortierellaceae</taxon>
        <taxon>Modicella</taxon>
    </lineage>
</organism>
<comment type="caution">
    <text evidence="2">The sequence shown here is derived from an EMBL/GenBank/DDBJ whole genome shotgun (WGS) entry which is preliminary data.</text>
</comment>
<dbReference type="GO" id="GO:0019005">
    <property type="term" value="C:SCF ubiquitin ligase complex"/>
    <property type="evidence" value="ECO:0007669"/>
    <property type="project" value="TreeGrafter"/>
</dbReference>
<dbReference type="InterPro" id="IPR032675">
    <property type="entry name" value="LRR_dom_sf"/>
</dbReference>
<reference evidence="2" key="1">
    <citation type="journal article" date="2020" name="Fungal Divers.">
        <title>Resolving the Mortierellaceae phylogeny through synthesis of multi-gene phylogenetics and phylogenomics.</title>
        <authorList>
            <person name="Vandepol N."/>
            <person name="Liber J."/>
            <person name="Desiro A."/>
            <person name="Na H."/>
            <person name="Kennedy M."/>
            <person name="Barry K."/>
            <person name="Grigoriev I.V."/>
            <person name="Miller A.N."/>
            <person name="O'Donnell K."/>
            <person name="Stajich J.E."/>
            <person name="Bonito G."/>
        </authorList>
    </citation>
    <scope>NUCLEOTIDE SEQUENCE</scope>
    <source>
        <strain evidence="2">MES-2147</strain>
    </source>
</reference>
<evidence type="ECO:0000313" key="2">
    <source>
        <dbReference type="EMBL" id="KAF9963157.1"/>
    </source>
</evidence>
<dbReference type="EMBL" id="JAAAHW010006317">
    <property type="protein sequence ID" value="KAF9963157.1"/>
    <property type="molecule type" value="Genomic_DNA"/>
</dbReference>
<keyword evidence="3" id="KW-1185">Reference proteome</keyword>
<dbReference type="AlphaFoldDB" id="A0A9P6J5F2"/>